<name>A0A919MZU5_9ACTN</name>
<keyword evidence="3" id="KW-1185">Reference proteome</keyword>
<feature type="region of interest" description="Disordered" evidence="1">
    <location>
        <begin position="1"/>
        <end position="26"/>
    </location>
</feature>
<evidence type="ECO:0000313" key="2">
    <source>
        <dbReference type="EMBL" id="GIF01979.1"/>
    </source>
</evidence>
<protein>
    <submittedName>
        <fullName evidence="2">Uncharacterized protein</fullName>
    </submittedName>
</protein>
<proteinExistence type="predicted"/>
<comment type="caution">
    <text evidence="2">The sequence shown here is derived from an EMBL/GenBank/DDBJ whole genome shotgun (WGS) entry which is preliminary data.</text>
</comment>
<dbReference type="AlphaFoldDB" id="A0A919MZU5"/>
<evidence type="ECO:0000313" key="3">
    <source>
        <dbReference type="Proteomes" id="UP000636960"/>
    </source>
</evidence>
<accession>A0A919MZU5</accession>
<sequence length="260" mass="27222">MNTNQPAGQPHLPMAHFSERPQRQADSTGWRTVRFIDHTAVAELVAPDDFGGEAPVPITVCHVDDVNAGTDRSSADILTAAVTAMIVARYGSPGDTIVSLGADPVLAGTAGAAGCDYRSVSTAADLADLDHVAGRVALIVLSWPSGGHDYRAGHAALADLFAACRMLLNRDGATIVALASDRVADGYQQYKRELIPAARTSGFDLVEHIIAVTGPITDPGADSGQLPPAPVGPEPAYLDDTHLAIHRHILMFAIGGDHRD</sequence>
<organism evidence="2 3">
    <name type="scientific">Paractinoplanes rishiriensis</name>
    <dbReference type="NCBI Taxonomy" id="1050105"/>
    <lineage>
        <taxon>Bacteria</taxon>
        <taxon>Bacillati</taxon>
        <taxon>Actinomycetota</taxon>
        <taxon>Actinomycetes</taxon>
        <taxon>Micromonosporales</taxon>
        <taxon>Micromonosporaceae</taxon>
        <taxon>Paractinoplanes</taxon>
    </lineage>
</organism>
<dbReference type="Proteomes" id="UP000636960">
    <property type="component" value="Unassembled WGS sequence"/>
</dbReference>
<dbReference type="EMBL" id="BOMV01000116">
    <property type="protein sequence ID" value="GIF01979.1"/>
    <property type="molecule type" value="Genomic_DNA"/>
</dbReference>
<gene>
    <name evidence="2" type="ORF">Ari01nite_94430</name>
</gene>
<evidence type="ECO:0000256" key="1">
    <source>
        <dbReference type="SAM" id="MobiDB-lite"/>
    </source>
</evidence>
<reference evidence="2" key="1">
    <citation type="submission" date="2021-01" db="EMBL/GenBank/DDBJ databases">
        <title>Whole genome shotgun sequence of Actinoplanes rishiriensis NBRC 108556.</title>
        <authorList>
            <person name="Komaki H."/>
            <person name="Tamura T."/>
        </authorList>
    </citation>
    <scope>NUCLEOTIDE SEQUENCE</scope>
    <source>
        <strain evidence="2">NBRC 108556</strain>
    </source>
</reference>